<proteinExistence type="predicted"/>
<protein>
    <submittedName>
        <fullName evidence="1">Uncharacterized protein</fullName>
    </submittedName>
</protein>
<organism evidence="1">
    <name type="scientific">Mimivirus LCMiAC01</name>
    <dbReference type="NCBI Taxonomy" id="2506608"/>
    <lineage>
        <taxon>Viruses</taxon>
        <taxon>Varidnaviria</taxon>
        <taxon>Bamfordvirae</taxon>
        <taxon>Nucleocytoviricota</taxon>
        <taxon>Megaviricetes</taxon>
        <taxon>Imitervirales</taxon>
        <taxon>Mimiviridae</taxon>
        <taxon>Klosneuvirinae</taxon>
    </lineage>
</organism>
<dbReference type="EMBL" id="MK500394">
    <property type="protein sequence ID" value="QBK88637.1"/>
    <property type="molecule type" value="Genomic_DNA"/>
</dbReference>
<evidence type="ECO:0000313" key="1">
    <source>
        <dbReference type="EMBL" id="QBK88637.1"/>
    </source>
</evidence>
<sequence>MDREIKDYIKKNSNIDKKFIEKFYNVISDKDEYIKYADIQDWVGYKHKKHIVSVLKNPKYQFIEGTDYKMVKQKSTGGRPGINILIHIDTAKMICLMVPTTKGHQFRKYYIEMDKLFKKYVSTKLANKLNNPVPELNKHDFDINKYKNKEILYLIHIKDNLYKFGITSNLRKRLRSHKKTFNYNYVVKCWDCTNRTVSTKIENNVKNYIKYNNLRGTYNKQTEIIETDDIMYVINIFNTYVDKHNANYEDHFKNKHLEQELNIIKSQIELFKTMNESKNLPKNINFNISLHSHSVSKKSHTSNCKNPNKLIEILNNDKSQIEKQIKTITKKQSNNANIEDPIDEILKNKSFCKRCKSYKLSDQFGTNKKTKSCYKQCIKCREEGKISDDKRRKTNKRMAWKKVNDKKYTKKYKEKRENAPHEEGHIFCKRCRTHKPPEDFGEKKSTKKPHKSCIVCRTNDRDNKKKQYDKGKEKILERNRQYYQKNKDNIIEHKKDHSIQKQFEEHNDTIYCKGCRSHKPSTEYGINKKTKKQYNQCKKCRNK</sequence>
<gene>
    <name evidence="1" type="ORF">LCMiAC01_03150</name>
</gene>
<reference evidence="1" key="1">
    <citation type="journal article" date="2019" name="MBio">
        <title>Virus Genomes from Deep Sea Sediments Expand the Ocean Megavirome and Support Independent Origins of Viral Gigantism.</title>
        <authorList>
            <person name="Backstrom D."/>
            <person name="Yutin N."/>
            <person name="Jorgensen S.L."/>
            <person name="Dharamshi J."/>
            <person name="Homa F."/>
            <person name="Zaremba-Niedwiedzka K."/>
            <person name="Spang A."/>
            <person name="Wolf Y.I."/>
            <person name="Koonin E.V."/>
            <person name="Ettema T.J."/>
        </authorList>
    </citation>
    <scope>NUCLEOTIDE SEQUENCE</scope>
</reference>
<name>A0A481Z0N9_9VIRU</name>
<accession>A0A481Z0N9</accession>